<evidence type="ECO:0000256" key="2">
    <source>
        <dbReference type="SAM" id="MobiDB-lite"/>
    </source>
</evidence>
<reference evidence="5" key="1">
    <citation type="submission" date="2012-12" db="EMBL/GenBank/DDBJ databases">
        <authorList>
            <person name="Hellsten U."/>
            <person name="Grimwood J."/>
            <person name="Chapman J.A."/>
            <person name="Shapiro H."/>
            <person name="Aerts A."/>
            <person name="Otillar R.P."/>
            <person name="Terry A.Y."/>
            <person name="Boore J.L."/>
            <person name="Simakov O."/>
            <person name="Marletaz F."/>
            <person name="Cho S.-J."/>
            <person name="Edsinger-Gonzales E."/>
            <person name="Havlak P."/>
            <person name="Kuo D.-H."/>
            <person name="Larsson T."/>
            <person name="Lv J."/>
            <person name="Arendt D."/>
            <person name="Savage R."/>
            <person name="Osoegawa K."/>
            <person name="de Jong P."/>
            <person name="Lindberg D.R."/>
            <person name="Seaver E.C."/>
            <person name="Weisblat D.A."/>
            <person name="Putnam N.H."/>
            <person name="Grigoriev I.V."/>
            <person name="Rokhsar D.S."/>
        </authorList>
    </citation>
    <scope>NUCLEOTIDE SEQUENCE</scope>
    <source>
        <strain evidence="5">I ESC-2004</strain>
    </source>
</reference>
<proteinExistence type="predicted"/>
<accession>R7VIA0</accession>
<dbReference type="Proteomes" id="UP000014760">
    <property type="component" value="Unassembled WGS sequence"/>
</dbReference>
<dbReference type="STRING" id="283909.R7VIA0"/>
<dbReference type="Gene3D" id="3.40.50.300">
    <property type="entry name" value="P-loop containing nucleotide triphosphate hydrolases"/>
    <property type="match status" value="1"/>
</dbReference>
<dbReference type="EMBL" id="KB291980">
    <property type="protein sequence ID" value="ELU18339.1"/>
    <property type="molecule type" value="Genomic_DNA"/>
</dbReference>
<evidence type="ECO:0000313" key="4">
    <source>
        <dbReference type="EnsemblMetazoa" id="CapteP108318"/>
    </source>
</evidence>
<feature type="compositionally biased region" description="Basic and acidic residues" evidence="2">
    <location>
        <begin position="229"/>
        <end position="241"/>
    </location>
</feature>
<dbReference type="EMBL" id="AMQN01034971">
    <property type="status" value="NOT_ANNOTATED_CDS"/>
    <property type="molecule type" value="Genomic_DNA"/>
</dbReference>
<feature type="region of interest" description="Disordered" evidence="2">
    <location>
        <begin position="222"/>
        <end position="241"/>
    </location>
</feature>
<protein>
    <recommendedName>
        <fullName evidence="6">Structural maintenance of chromosomes protein 3</fullName>
    </recommendedName>
</protein>
<dbReference type="HOGENOM" id="CLU_1154139_0_0_1"/>
<organism evidence="3">
    <name type="scientific">Capitella teleta</name>
    <name type="common">Polychaete worm</name>
    <dbReference type="NCBI Taxonomy" id="283909"/>
    <lineage>
        <taxon>Eukaryota</taxon>
        <taxon>Metazoa</taxon>
        <taxon>Spiralia</taxon>
        <taxon>Lophotrochozoa</taxon>
        <taxon>Annelida</taxon>
        <taxon>Polychaeta</taxon>
        <taxon>Sedentaria</taxon>
        <taxon>Scolecida</taxon>
        <taxon>Capitellidae</taxon>
        <taxon>Capitella</taxon>
    </lineage>
</organism>
<feature type="coiled-coil region" evidence="1">
    <location>
        <begin position="63"/>
        <end position="220"/>
    </location>
</feature>
<dbReference type="InterPro" id="IPR027417">
    <property type="entry name" value="P-loop_NTPase"/>
</dbReference>
<sequence>LLESAGFSRSNPYYIVKQGKINQMATAPDSQRLKLLREVAGTRVYDERKEESSVILRETEGKREKIEELLKYIDERLSTLQDEKEELKEYQKWDKMRRSLEYTIHDNELKDTRKKLDDLQERRENSGAETHKLRDLQQQAADKIKAISKDVRELKARVQTYLDEKDAMMGEHQELTKQKAKLELSIKDLQEELDGDSGAKKKLELELLKLKEKVEKTQEQLDAIAPKYEQMRQREESAATQ</sequence>
<dbReference type="PANTHER" id="PTHR43977">
    <property type="entry name" value="STRUCTURAL MAINTENANCE OF CHROMOSOMES PROTEIN 3"/>
    <property type="match status" value="1"/>
</dbReference>
<feature type="non-terminal residue" evidence="3">
    <location>
        <position position="1"/>
    </location>
</feature>
<dbReference type="OMA" id="ELKSTHN"/>
<dbReference type="AlphaFoldDB" id="R7VIA0"/>
<keyword evidence="5" id="KW-1185">Reference proteome</keyword>
<name>R7VIA0_CAPTE</name>
<dbReference type="EnsemblMetazoa" id="CapteT108318">
    <property type="protein sequence ID" value="CapteP108318"/>
    <property type="gene ID" value="CapteG108318"/>
</dbReference>
<evidence type="ECO:0000313" key="5">
    <source>
        <dbReference type="Proteomes" id="UP000014760"/>
    </source>
</evidence>
<gene>
    <name evidence="3" type="ORF">CAPTEDRAFT_108318</name>
</gene>
<reference evidence="4" key="3">
    <citation type="submission" date="2015-06" db="UniProtKB">
        <authorList>
            <consortium name="EnsemblMetazoa"/>
        </authorList>
    </citation>
    <scope>IDENTIFICATION</scope>
</reference>
<dbReference type="OrthoDB" id="431497at2759"/>
<evidence type="ECO:0000313" key="3">
    <source>
        <dbReference type="EMBL" id="ELU18339.1"/>
    </source>
</evidence>
<evidence type="ECO:0000256" key="1">
    <source>
        <dbReference type="SAM" id="Coils"/>
    </source>
</evidence>
<reference evidence="3 5" key="2">
    <citation type="journal article" date="2013" name="Nature">
        <title>Insights into bilaterian evolution from three spiralian genomes.</title>
        <authorList>
            <person name="Simakov O."/>
            <person name="Marletaz F."/>
            <person name="Cho S.J."/>
            <person name="Edsinger-Gonzales E."/>
            <person name="Havlak P."/>
            <person name="Hellsten U."/>
            <person name="Kuo D.H."/>
            <person name="Larsson T."/>
            <person name="Lv J."/>
            <person name="Arendt D."/>
            <person name="Savage R."/>
            <person name="Osoegawa K."/>
            <person name="de Jong P."/>
            <person name="Grimwood J."/>
            <person name="Chapman J.A."/>
            <person name="Shapiro H."/>
            <person name="Aerts A."/>
            <person name="Otillar R.P."/>
            <person name="Terry A.Y."/>
            <person name="Boore J.L."/>
            <person name="Grigoriev I.V."/>
            <person name="Lindberg D.R."/>
            <person name="Seaver E.C."/>
            <person name="Weisblat D.A."/>
            <person name="Putnam N.H."/>
            <person name="Rokhsar D.S."/>
        </authorList>
    </citation>
    <scope>NUCLEOTIDE SEQUENCE</scope>
    <source>
        <strain evidence="3 5">I ESC-2004</strain>
    </source>
</reference>
<keyword evidence="1" id="KW-0175">Coiled coil</keyword>
<evidence type="ECO:0008006" key="6">
    <source>
        <dbReference type="Google" id="ProtNLM"/>
    </source>
</evidence>